<comment type="similarity">
    <text evidence="1">Belongs to the YciI family.</text>
</comment>
<reference evidence="3" key="1">
    <citation type="submission" date="2016-10" db="EMBL/GenBank/DDBJ databases">
        <authorList>
            <person name="See-Too W.S."/>
        </authorList>
    </citation>
    <scope>NUCLEOTIDE SEQUENCE</scope>
    <source>
        <strain evidence="3">L10.15</strain>
    </source>
</reference>
<keyword evidence="4" id="KW-1185">Reference proteome</keyword>
<feature type="domain" description="YCII-related" evidence="2">
    <location>
        <begin position="1"/>
        <end position="82"/>
    </location>
</feature>
<gene>
    <name evidence="3" type="ORF">I858_011640</name>
</gene>
<evidence type="ECO:0000256" key="1">
    <source>
        <dbReference type="ARBA" id="ARBA00007689"/>
    </source>
</evidence>
<dbReference type="PANTHER" id="PTHR37828:SF1">
    <property type="entry name" value="YCII-RELATED DOMAIN-CONTAINING PROTEIN"/>
    <property type="match status" value="1"/>
</dbReference>
<evidence type="ECO:0000313" key="4">
    <source>
        <dbReference type="Proteomes" id="UP000053354"/>
    </source>
</evidence>
<accession>A0A1B1S374</accession>
<dbReference type="InterPro" id="IPR011008">
    <property type="entry name" value="Dimeric_a/b-barrel"/>
</dbReference>
<dbReference type="OrthoDB" id="162319at2"/>
<dbReference type="KEGG" id="pll:I858_011640"/>
<proteinExistence type="inferred from homology"/>
<evidence type="ECO:0000313" key="3">
    <source>
        <dbReference type="EMBL" id="ANU27638.1"/>
    </source>
</evidence>
<name>A0A1B1S374_9BACL</name>
<dbReference type="RefSeq" id="WP_049694717.1">
    <property type="nucleotide sequence ID" value="NZ_CP016540.2"/>
</dbReference>
<protein>
    <recommendedName>
        <fullName evidence="2">YCII-related domain-containing protein</fullName>
    </recommendedName>
</protein>
<dbReference type="SUPFAM" id="SSF54909">
    <property type="entry name" value="Dimeric alpha+beta barrel"/>
    <property type="match status" value="1"/>
</dbReference>
<dbReference type="PANTHER" id="PTHR37828">
    <property type="entry name" value="GSR2449 PROTEIN"/>
    <property type="match status" value="1"/>
</dbReference>
<dbReference type="STRING" id="1302659.I858_011640"/>
<dbReference type="EMBL" id="CP016540">
    <property type="protein sequence ID" value="ANU27638.1"/>
    <property type="molecule type" value="Genomic_DNA"/>
</dbReference>
<dbReference type="AlphaFoldDB" id="A0A1B1S374"/>
<evidence type="ECO:0000259" key="2">
    <source>
        <dbReference type="Pfam" id="PF03795"/>
    </source>
</evidence>
<dbReference type="InterPro" id="IPR005545">
    <property type="entry name" value="YCII"/>
</dbReference>
<sequence>MKYFAVLLPMKDVAKSKEFRPQHLKFLEEMRNTGKVVANGKFTDGSGGLVIYKAESRQACEALVKEDPYVAGSARKYEIFEWDASWANEYEK</sequence>
<organism evidence="3 4">
    <name type="scientific">Planococcus versutus</name>
    <dbReference type="NCBI Taxonomy" id="1302659"/>
    <lineage>
        <taxon>Bacteria</taxon>
        <taxon>Bacillati</taxon>
        <taxon>Bacillota</taxon>
        <taxon>Bacilli</taxon>
        <taxon>Bacillales</taxon>
        <taxon>Caryophanaceae</taxon>
        <taxon>Planococcus</taxon>
    </lineage>
</organism>
<dbReference type="Gene3D" id="3.30.70.1060">
    <property type="entry name" value="Dimeric alpha+beta barrel"/>
    <property type="match status" value="1"/>
</dbReference>
<dbReference type="Pfam" id="PF03795">
    <property type="entry name" value="YCII"/>
    <property type="match status" value="1"/>
</dbReference>
<dbReference type="Proteomes" id="UP000053354">
    <property type="component" value="Chromosome"/>
</dbReference>